<dbReference type="EMBL" id="JBFNXR010000021">
    <property type="protein sequence ID" value="MEW9854705.1"/>
    <property type="molecule type" value="Genomic_DNA"/>
</dbReference>
<dbReference type="InterPro" id="IPR006726">
    <property type="entry name" value="PHBA_efflux_AaeB/fusaric-R"/>
</dbReference>
<keyword evidence="10" id="KW-1185">Reference proteome</keyword>
<keyword evidence="5 8" id="KW-1133">Transmembrane helix</keyword>
<comment type="caution">
    <text evidence="9">The sequence shown here is derived from an EMBL/GenBank/DDBJ whole genome shotgun (WGS) entry which is preliminary data.</text>
</comment>
<dbReference type="PANTHER" id="PTHR30509">
    <property type="entry name" value="P-HYDROXYBENZOIC ACID EFFLUX PUMP SUBUNIT-RELATED"/>
    <property type="match status" value="1"/>
</dbReference>
<proteinExistence type="predicted"/>
<name>A0ABV3RB02_9SPHN</name>
<keyword evidence="2" id="KW-0813">Transport</keyword>
<gene>
    <name evidence="9" type="ORF">ABUH87_05885</name>
</gene>
<dbReference type="RefSeq" id="WP_367771071.1">
    <property type="nucleotide sequence ID" value="NZ_JBFNXR010000021.1"/>
</dbReference>
<accession>A0ABV3RB02</accession>
<dbReference type="Pfam" id="PF04632">
    <property type="entry name" value="FUSC"/>
    <property type="match status" value="1"/>
</dbReference>
<feature type="transmembrane region" description="Helical" evidence="8">
    <location>
        <begin position="129"/>
        <end position="150"/>
    </location>
</feature>
<feature type="region of interest" description="Disordered" evidence="7">
    <location>
        <begin position="36"/>
        <end position="55"/>
    </location>
</feature>
<protein>
    <submittedName>
        <fullName evidence="9">FUSC family protein</fullName>
    </submittedName>
</protein>
<evidence type="ECO:0000313" key="9">
    <source>
        <dbReference type="EMBL" id="MEW9854705.1"/>
    </source>
</evidence>
<keyword evidence="3" id="KW-1003">Cell membrane</keyword>
<organism evidence="9 10">
    <name type="scientific">Novosphingobium rhizovicinum</name>
    <dbReference type="NCBI Taxonomy" id="3228928"/>
    <lineage>
        <taxon>Bacteria</taxon>
        <taxon>Pseudomonadati</taxon>
        <taxon>Pseudomonadota</taxon>
        <taxon>Alphaproteobacteria</taxon>
        <taxon>Sphingomonadales</taxon>
        <taxon>Sphingomonadaceae</taxon>
        <taxon>Novosphingobium</taxon>
    </lineage>
</organism>
<evidence type="ECO:0000313" key="10">
    <source>
        <dbReference type="Proteomes" id="UP001556118"/>
    </source>
</evidence>
<feature type="transmembrane region" description="Helical" evidence="8">
    <location>
        <begin position="203"/>
        <end position="221"/>
    </location>
</feature>
<keyword evidence="4 8" id="KW-0812">Transmembrane</keyword>
<evidence type="ECO:0000256" key="8">
    <source>
        <dbReference type="SAM" id="Phobius"/>
    </source>
</evidence>
<evidence type="ECO:0000256" key="7">
    <source>
        <dbReference type="SAM" id="MobiDB-lite"/>
    </source>
</evidence>
<sequence length="399" mass="42552">MIDEIGCPVRTTRRYSKRHSLAEQGCPEACSQASGITARQEGSNPAPLERRATRLTGTSGPPLGSLFVRGRNITWEKCREPVRFGLQSAAGAVLTYAVVRALGLPELSWAVISAVFVTHQNLDATFRAAMGRIGGTLLGSVVGLAAVLLLPGADDVGWRLAAVALAMNGLAVMLPTMQYGVVAAAVIVLPGGSDAWAGAVDRGVAISVGTLVGTACTFIVWPESATKRASRAIMGALTACADLLDTDADALMRDEKMSCDDLHRRFLTANGQARELVTEAQCWSKSGRNIRALIEANSRLWHTLIILDRLQRAAGRRAPIAENEMVRSRLAEMREQVCAALKKAQLGQHLDLEPASAAIRCTIEATREDTGKGGLAPLTFALEELICDLEALDQALSRC</sequence>
<keyword evidence="6 8" id="KW-0472">Membrane</keyword>
<comment type="subcellular location">
    <subcellularLocation>
        <location evidence="1">Cell membrane</location>
        <topology evidence="1">Multi-pass membrane protein</topology>
    </subcellularLocation>
</comment>
<feature type="transmembrane region" description="Helical" evidence="8">
    <location>
        <begin position="93"/>
        <end position="117"/>
    </location>
</feature>
<evidence type="ECO:0000256" key="1">
    <source>
        <dbReference type="ARBA" id="ARBA00004651"/>
    </source>
</evidence>
<feature type="transmembrane region" description="Helical" evidence="8">
    <location>
        <begin position="156"/>
        <end position="174"/>
    </location>
</feature>
<evidence type="ECO:0000256" key="2">
    <source>
        <dbReference type="ARBA" id="ARBA00022448"/>
    </source>
</evidence>
<evidence type="ECO:0000256" key="6">
    <source>
        <dbReference type="ARBA" id="ARBA00023136"/>
    </source>
</evidence>
<evidence type="ECO:0000256" key="5">
    <source>
        <dbReference type="ARBA" id="ARBA00022989"/>
    </source>
</evidence>
<dbReference type="PANTHER" id="PTHR30509:SF9">
    <property type="entry name" value="MULTIDRUG RESISTANCE PROTEIN MDTO"/>
    <property type="match status" value="1"/>
</dbReference>
<evidence type="ECO:0000256" key="4">
    <source>
        <dbReference type="ARBA" id="ARBA00022692"/>
    </source>
</evidence>
<reference evidence="9 10" key="1">
    <citation type="submission" date="2024-06" db="EMBL/GenBank/DDBJ databases">
        <title>Novosphingobium rhizovicinus M1R2S20.</title>
        <authorList>
            <person name="Sun J.-Q."/>
        </authorList>
    </citation>
    <scope>NUCLEOTIDE SEQUENCE [LARGE SCALE GENOMIC DNA]</scope>
    <source>
        <strain evidence="9 10">M1R2S20</strain>
    </source>
</reference>
<evidence type="ECO:0000256" key="3">
    <source>
        <dbReference type="ARBA" id="ARBA00022475"/>
    </source>
</evidence>
<dbReference type="Proteomes" id="UP001556118">
    <property type="component" value="Unassembled WGS sequence"/>
</dbReference>